<sequence>MPDVKNELKKKETLLKGHRIHLRKRSEIAKEVLRLKSKNKIKRDSNAIISLNSLHRRSKHRSLDLKRTNSLNKKKEIYKNDKYRLLFAIRNKRSVESSVSSTTLKNMGLSQLGTGRFFSNSDVCLRNLERVRPFVFYGMPTLKHVYDLLHKRGTVVLPSGEKKLMNSNSVVEDIIGGTDILCVADVVETIFKGSDIAEDILTKLGSINLPNSILDGLVSQNIFVTSNTAHYNMVISVII</sequence>
<protein>
    <submittedName>
        <fullName evidence="1">60S ribosomal protein L7-B, putative</fullName>
    </submittedName>
</protein>
<dbReference type="GO" id="GO:0022625">
    <property type="term" value="C:cytosolic large ribosomal subunit"/>
    <property type="evidence" value="ECO:0007669"/>
    <property type="project" value="TreeGrafter"/>
</dbReference>
<dbReference type="PANTHER" id="PTHR11524:SF16">
    <property type="entry name" value="LARGE RIBOSOMAL SUBUNIT PROTEIN UL30"/>
    <property type="match status" value="1"/>
</dbReference>
<dbReference type="InterPro" id="IPR036919">
    <property type="entry name" value="Ribo_uL30_ferredoxin-like_sf"/>
</dbReference>
<comment type="caution">
    <text evidence="1">The sequence shown here is derived from an EMBL/GenBank/DDBJ whole genome shotgun (WGS) entry which is preliminary data.</text>
</comment>
<dbReference type="AlphaFoldDB" id="A0A9W5WV90"/>
<dbReference type="GO" id="GO:0003735">
    <property type="term" value="F:structural constituent of ribosome"/>
    <property type="evidence" value="ECO:0007669"/>
    <property type="project" value="TreeGrafter"/>
</dbReference>
<dbReference type="SUPFAM" id="SSF55129">
    <property type="entry name" value="Ribosomal protein L30p/L7e"/>
    <property type="match status" value="1"/>
</dbReference>
<name>A0A9W5WV90_BABOV</name>
<dbReference type="OrthoDB" id="28644at2759"/>
<accession>A0A9W5WV90</accession>
<dbReference type="EMBL" id="BLIY01000017">
    <property type="protein sequence ID" value="GFE54795.1"/>
    <property type="molecule type" value="Genomic_DNA"/>
</dbReference>
<organism evidence="1 2">
    <name type="scientific">Babesia ovis</name>
    <dbReference type="NCBI Taxonomy" id="5869"/>
    <lineage>
        <taxon>Eukaryota</taxon>
        <taxon>Sar</taxon>
        <taxon>Alveolata</taxon>
        <taxon>Apicomplexa</taxon>
        <taxon>Aconoidasida</taxon>
        <taxon>Piroplasmida</taxon>
        <taxon>Babesiidae</taxon>
        <taxon>Babesia</taxon>
    </lineage>
</organism>
<reference evidence="1" key="1">
    <citation type="submission" date="2019-12" db="EMBL/GenBank/DDBJ databases">
        <title>Genome sequence of Babesia ovis.</title>
        <authorList>
            <person name="Yamagishi J."/>
            <person name="Sevinc F."/>
            <person name="Xuan X."/>
        </authorList>
    </citation>
    <scope>NUCLEOTIDE SEQUENCE</scope>
    <source>
        <strain evidence="1">Selcuk</strain>
    </source>
</reference>
<dbReference type="GO" id="GO:0003723">
    <property type="term" value="F:RNA binding"/>
    <property type="evidence" value="ECO:0007669"/>
    <property type="project" value="TreeGrafter"/>
</dbReference>
<dbReference type="PANTHER" id="PTHR11524">
    <property type="entry name" value="60S RIBOSOMAL PROTEIN L7"/>
    <property type="match status" value="1"/>
</dbReference>
<evidence type="ECO:0000313" key="1">
    <source>
        <dbReference type="EMBL" id="GFE54795.1"/>
    </source>
</evidence>
<keyword evidence="1" id="KW-0687">Ribonucleoprotein</keyword>
<dbReference type="Proteomes" id="UP001057455">
    <property type="component" value="Unassembled WGS sequence"/>
</dbReference>
<keyword evidence="2" id="KW-1185">Reference proteome</keyword>
<dbReference type="GO" id="GO:0000463">
    <property type="term" value="P:maturation of LSU-rRNA from tricistronic rRNA transcript (SSU-rRNA, 5.8S rRNA, LSU-rRNA)"/>
    <property type="evidence" value="ECO:0007669"/>
    <property type="project" value="TreeGrafter"/>
</dbReference>
<proteinExistence type="predicted"/>
<keyword evidence="1" id="KW-0689">Ribosomal protein</keyword>
<evidence type="ECO:0000313" key="2">
    <source>
        <dbReference type="Proteomes" id="UP001057455"/>
    </source>
</evidence>
<dbReference type="InterPro" id="IPR039699">
    <property type="entry name" value="Ribosomal_uL30"/>
</dbReference>
<gene>
    <name evidence="1" type="ORF">BaOVIS_021990</name>
</gene>